<dbReference type="PANTHER" id="PTHR10815">
    <property type="entry name" value="METHYLATED-DNA--PROTEIN-CYSTEINE METHYLTRANSFERASE"/>
    <property type="match status" value="1"/>
</dbReference>
<evidence type="ECO:0000259" key="10">
    <source>
        <dbReference type="Pfam" id="PF01035"/>
    </source>
</evidence>
<evidence type="ECO:0000256" key="9">
    <source>
        <dbReference type="HAMAP-Rule" id="MF_00772"/>
    </source>
</evidence>
<dbReference type="InterPro" id="IPR036217">
    <property type="entry name" value="MethylDNA_cys_MeTrfase_DNAb"/>
</dbReference>
<dbReference type="InterPro" id="IPR036631">
    <property type="entry name" value="MGMT_N_sf"/>
</dbReference>
<reference evidence="12 13" key="1">
    <citation type="journal article" date="2016" name="Genome Announc.">
        <title>Whole-Genome Sequence of Rummeliibacillus stabekisii Strain PP9 Isolated from Antarctic Soil.</title>
        <authorList>
            <person name="da Mota F.F."/>
            <person name="Vollu R.E."/>
            <person name="Jurelevicius D."/>
            <person name="Seldin L."/>
        </authorList>
    </citation>
    <scope>NUCLEOTIDE SEQUENCE [LARGE SCALE GENOMIC DNA]</scope>
    <source>
        <strain evidence="12 13">PP9</strain>
    </source>
</reference>
<comment type="subcellular location">
    <subcellularLocation>
        <location evidence="9">Cytoplasm</location>
    </subcellularLocation>
</comment>
<dbReference type="GO" id="GO:0006307">
    <property type="term" value="P:DNA alkylation repair"/>
    <property type="evidence" value="ECO:0007669"/>
    <property type="project" value="UniProtKB-UniRule"/>
</dbReference>
<dbReference type="PANTHER" id="PTHR10815:SF12">
    <property type="entry name" value="METHYLATED-DNA--PROTEIN-CYSTEINE METHYLTRANSFERASE, INDUCIBLE"/>
    <property type="match status" value="1"/>
</dbReference>
<feature type="active site" description="Nucleophile; methyl group acceptor" evidence="9">
    <location>
        <position position="133"/>
    </location>
</feature>
<comment type="function">
    <text evidence="9">Involved in the cellular defense against the biological effects of O6-methylguanine (O6-MeG) and O4-methylthymine (O4-MeT) in DNA. Repairs the methylated nucleobase in DNA by stoichiometrically transferring the methyl group to a cysteine residue in the enzyme. This is a suicide reaction: the enzyme is irreversibly inactivated.</text>
</comment>
<evidence type="ECO:0000256" key="4">
    <source>
        <dbReference type="ARBA" id="ARBA00022603"/>
    </source>
</evidence>
<keyword evidence="4 9" id="KW-0489">Methyltransferase</keyword>
<evidence type="ECO:0000256" key="7">
    <source>
        <dbReference type="ARBA" id="ARBA00023204"/>
    </source>
</evidence>
<keyword evidence="7 9" id="KW-0234">DNA repair</keyword>
<dbReference type="Gene3D" id="1.10.10.10">
    <property type="entry name" value="Winged helix-like DNA-binding domain superfamily/Winged helix DNA-binding domain"/>
    <property type="match status" value="1"/>
</dbReference>
<dbReference type="HAMAP" id="MF_00772">
    <property type="entry name" value="OGT"/>
    <property type="match status" value="1"/>
</dbReference>
<organism evidence="12 13">
    <name type="scientific">Rummeliibacillus stabekisii</name>
    <dbReference type="NCBI Taxonomy" id="241244"/>
    <lineage>
        <taxon>Bacteria</taxon>
        <taxon>Bacillati</taxon>
        <taxon>Bacillota</taxon>
        <taxon>Bacilli</taxon>
        <taxon>Bacillales</taxon>
        <taxon>Caryophanaceae</taxon>
        <taxon>Rummeliibacillus</taxon>
    </lineage>
</organism>
<comment type="similarity">
    <text evidence="2 9">Belongs to the MGMT family.</text>
</comment>
<dbReference type="InterPro" id="IPR008332">
    <property type="entry name" value="MethylG_MeTrfase_N"/>
</dbReference>
<dbReference type="SUPFAM" id="SSF53155">
    <property type="entry name" value="Methylated DNA-protein cysteine methyltransferase domain"/>
    <property type="match status" value="1"/>
</dbReference>
<evidence type="ECO:0000256" key="6">
    <source>
        <dbReference type="ARBA" id="ARBA00022763"/>
    </source>
</evidence>
<dbReference type="CDD" id="cd06445">
    <property type="entry name" value="ATase"/>
    <property type="match status" value="1"/>
</dbReference>
<dbReference type="InterPro" id="IPR036388">
    <property type="entry name" value="WH-like_DNA-bd_sf"/>
</dbReference>
<dbReference type="Proteomes" id="UP000076021">
    <property type="component" value="Chromosome"/>
</dbReference>
<evidence type="ECO:0000256" key="5">
    <source>
        <dbReference type="ARBA" id="ARBA00022679"/>
    </source>
</evidence>
<accession>A0A143HF83</accession>
<keyword evidence="6 9" id="KW-0227">DNA damage</keyword>
<protein>
    <recommendedName>
        <fullName evidence="9">Methylated-DNA--protein-cysteine methyltransferase</fullName>
        <ecNumber evidence="9">2.1.1.63</ecNumber>
    </recommendedName>
    <alternativeName>
        <fullName evidence="9">6-O-methylguanine-DNA methyltransferase</fullName>
        <shortName evidence="9">MGMT</shortName>
    </alternativeName>
    <alternativeName>
        <fullName evidence="9">O-6-methylguanine-DNA-alkyltransferase</fullName>
    </alternativeName>
</protein>
<feature type="domain" description="Methylated-DNA-[protein]-cysteine S-methyltransferase DNA binding" evidence="10">
    <location>
        <begin position="82"/>
        <end position="162"/>
    </location>
</feature>
<comment type="catalytic activity">
    <reaction evidence="8 9">
        <text>a 6-O-methyl-2'-deoxyguanosine in DNA + L-cysteinyl-[protein] = S-methyl-L-cysteinyl-[protein] + a 2'-deoxyguanosine in DNA</text>
        <dbReference type="Rhea" id="RHEA:24000"/>
        <dbReference type="Rhea" id="RHEA-COMP:10131"/>
        <dbReference type="Rhea" id="RHEA-COMP:10132"/>
        <dbReference type="Rhea" id="RHEA-COMP:11367"/>
        <dbReference type="Rhea" id="RHEA-COMP:11368"/>
        <dbReference type="ChEBI" id="CHEBI:29950"/>
        <dbReference type="ChEBI" id="CHEBI:82612"/>
        <dbReference type="ChEBI" id="CHEBI:85445"/>
        <dbReference type="ChEBI" id="CHEBI:85448"/>
        <dbReference type="EC" id="2.1.1.63"/>
    </reaction>
</comment>
<name>A0A143HF83_9BACL</name>
<dbReference type="FunFam" id="1.10.10.10:FF:000214">
    <property type="entry name" value="Methylated-DNA--protein-cysteine methyltransferase"/>
    <property type="match status" value="1"/>
</dbReference>
<keyword evidence="5 9" id="KW-0808">Transferase</keyword>
<dbReference type="OrthoDB" id="9802228at2"/>
<dbReference type="GO" id="GO:0005737">
    <property type="term" value="C:cytoplasm"/>
    <property type="evidence" value="ECO:0007669"/>
    <property type="project" value="UniProtKB-SubCell"/>
</dbReference>
<dbReference type="STRING" id="241244.ATY39_12135"/>
<proteinExistence type="inferred from homology"/>
<sequence length="166" mass="18113">MHLYWTRLEDEQCSLVLAATDQGVCCVGITLEEIQEWGSKHLGDAELVEAPEKMALYKSQLQEYLAGERTIFDLPLDLKGTPFQLKVFEALQQIPYGSTVSYADIAEAIGNPKAVRAVGGAIGKNPVLIAVPCHRVIGKNGTLTGFSSGIPLKKKLLTIEKVPFKD</sequence>
<comment type="miscellaneous">
    <text evidence="9">This enzyme catalyzes only one turnover and therefore is not strictly catalytic. According to one definition, an enzyme is a biocatalyst that acts repeatedly and over many reaction cycles.</text>
</comment>
<evidence type="ECO:0000256" key="8">
    <source>
        <dbReference type="ARBA" id="ARBA00049348"/>
    </source>
</evidence>
<dbReference type="EMBL" id="CP014806">
    <property type="protein sequence ID" value="AMX00100.1"/>
    <property type="molecule type" value="Genomic_DNA"/>
</dbReference>
<dbReference type="KEGG" id="rst:ATY39_12135"/>
<dbReference type="SUPFAM" id="SSF46767">
    <property type="entry name" value="Methylated DNA-protein cysteine methyltransferase, C-terminal domain"/>
    <property type="match status" value="1"/>
</dbReference>
<dbReference type="NCBIfam" id="TIGR00589">
    <property type="entry name" value="ogt"/>
    <property type="match status" value="1"/>
</dbReference>
<evidence type="ECO:0000313" key="13">
    <source>
        <dbReference type="Proteomes" id="UP000076021"/>
    </source>
</evidence>
<keyword evidence="3 9" id="KW-0963">Cytoplasm</keyword>
<feature type="domain" description="Methylguanine DNA methyltransferase ribonuclease-like" evidence="11">
    <location>
        <begin position="15"/>
        <end position="78"/>
    </location>
</feature>
<dbReference type="RefSeq" id="WP_066790134.1">
    <property type="nucleotide sequence ID" value="NZ_CP014806.1"/>
</dbReference>
<dbReference type="GO" id="GO:0032259">
    <property type="term" value="P:methylation"/>
    <property type="evidence" value="ECO:0007669"/>
    <property type="project" value="UniProtKB-KW"/>
</dbReference>
<evidence type="ECO:0000259" key="11">
    <source>
        <dbReference type="Pfam" id="PF02870"/>
    </source>
</evidence>
<dbReference type="GO" id="GO:0003908">
    <property type="term" value="F:methylated-DNA-[protein]-cysteine S-methyltransferase activity"/>
    <property type="evidence" value="ECO:0007669"/>
    <property type="project" value="UniProtKB-UniRule"/>
</dbReference>
<dbReference type="InterPro" id="IPR023546">
    <property type="entry name" value="MGMT"/>
</dbReference>
<dbReference type="PROSITE" id="PS00374">
    <property type="entry name" value="MGMT"/>
    <property type="match status" value="1"/>
</dbReference>
<comment type="catalytic activity">
    <reaction evidence="1 9">
        <text>a 4-O-methyl-thymidine in DNA + L-cysteinyl-[protein] = a thymidine in DNA + S-methyl-L-cysteinyl-[protein]</text>
        <dbReference type="Rhea" id="RHEA:53428"/>
        <dbReference type="Rhea" id="RHEA-COMP:10131"/>
        <dbReference type="Rhea" id="RHEA-COMP:10132"/>
        <dbReference type="Rhea" id="RHEA-COMP:13555"/>
        <dbReference type="Rhea" id="RHEA-COMP:13556"/>
        <dbReference type="ChEBI" id="CHEBI:29950"/>
        <dbReference type="ChEBI" id="CHEBI:82612"/>
        <dbReference type="ChEBI" id="CHEBI:137386"/>
        <dbReference type="ChEBI" id="CHEBI:137387"/>
        <dbReference type="EC" id="2.1.1.63"/>
    </reaction>
</comment>
<evidence type="ECO:0000256" key="2">
    <source>
        <dbReference type="ARBA" id="ARBA00008711"/>
    </source>
</evidence>
<evidence type="ECO:0000256" key="3">
    <source>
        <dbReference type="ARBA" id="ARBA00022490"/>
    </source>
</evidence>
<gene>
    <name evidence="12" type="ORF">ATY39_12135</name>
</gene>
<dbReference type="AlphaFoldDB" id="A0A143HF83"/>
<dbReference type="Pfam" id="PF02870">
    <property type="entry name" value="Methyltransf_1N"/>
    <property type="match status" value="1"/>
</dbReference>
<reference evidence="13" key="2">
    <citation type="submission" date="2016-03" db="EMBL/GenBank/DDBJ databases">
        <authorList>
            <person name="Seldin L."/>
        </authorList>
    </citation>
    <scope>NUCLEOTIDE SEQUENCE [LARGE SCALE GENOMIC DNA]</scope>
    <source>
        <strain evidence="13">PP9</strain>
    </source>
</reference>
<keyword evidence="13" id="KW-1185">Reference proteome</keyword>
<dbReference type="Pfam" id="PF01035">
    <property type="entry name" value="DNA_binding_1"/>
    <property type="match status" value="1"/>
</dbReference>
<dbReference type="InterPro" id="IPR001497">
    <property type="entry name" value="MethylDNA_cys_MeTrfase_AS"/>
</dbReference>
<evidence type="ECO:0000313" key="12">
    <source>
        <dbReference type="EMBL" id="AMX00100.1"/>
    </source>
</evidence>
<dbReference type="EC" id="2.1.1.63" evidence="9"/>
<dbReference type="InterPro" id="IPR014048">
    <property type="entry name" value="MethylDNA_cys_MeTrfase_DNA-bd"/>
</dbReference>
<evidence type="ECO:0000256" key="1">
    <source>
        <dbReference type="ARBA" id="ARBA00001286"/>
    </source>
</evidence>
<dbReference type="Gene3D" id="3.30.160.70">
    <property type="entry name" value="Methylated DNA-protein cysteine methyltransferase domain"/>
    <property type="match status" value="1"/>
</dbReference>